<protein>
    <submittedName>
        <fullName evidence="6">HTH-type transcriptional repressor PurR</fullName>
    </submittedName>
</protein>
<dbReference type="PANTHER" id="PTHR30146:SF148">
    <property type="entry name" value="HTH-TYPE TRANSCRIPTIONAL REPRESSOR PURR-RELATED"/>
    <property type="match status" value="1"/>
</dbReference>
<evidence type="ECO:0000256" key="4">
    <source>
        <dbReference type="ARBA" id="ARBA00023163"/>
    </source>
</evidence>
<evidence type="ECO:0000256" key="3">
    <source>
        <dbReference type="ARBA" id="ARBA00023125"/>
    </source>
</evidence>
<comment type="caution">
    <text evidence="6">The sequence shown here is derived from an EMBL/GenBank/DDBJ whole genome shotgun (WGS) entry which is preliminary data.</text>
</comment>
<accession>A0A645AA65</accession>
<dbReference type="Gene3D" id="3.40.50.2300">
    <property type="match status" value="2"/>
</dbReference>
<dbReference type="PROSITE" id="PS50932">
    <property type="entry name" value="HTH_LACI_2"/>
    <property type="match status" value="1"/>
</dbReference>
<dbReference type="InterPro" id="IPR000843">
    <property type="entry name" value="HTH_LacI"/>
</dbReference>
<dbReference type="InterPro" id="IPR010982">
    <property type="entry name" value="Lambda_DNA-bd_dom_sf"/>
</dbReference>
<evidence type="ECO:0000256" key="2">
    <source>
        <dbReference type="ARBA" id="ARBA00023015"/>
    </source>
</evidence>
<feature type="domain" description="HTH lacI-type" evidence="5">
    <location>
        <begin position="2"/>
        <end position="56"/>
    </location>
</feature>
<dbReference type="Pfam" id="PF00356">
    <property type="entry name" value="LacI"/>
    <property type="match status" value="1"/>
</dbReference>
<dbReference type="InterPro" id="IPR028082">
    <property type="entry name" value="Peripla_BP_I"/>
</dbReference>
<dbReference type="Gene3D" id="1.10.260.40">
    <property type="entry name" value="lambda repressor-like DNA-binding domains"/>
    <property type="match status" value="1"/>
</dbReference>
<sequence>MVSIKDIAARCGVSVATVSKALNGHTDVSASTRAAVRKAAADMGYLPNSAARALKTRRTYNLGVLFVDDRQSGLAHEYFSGLLDSFKVEAESHGYDITFINRNVGGRRTSYLEHCRYRCVDGALIASVNFSDPEVLELLGSNLPVVTIDHTFNNRTSILSDNFDGIGALVKYVYEMGHRRIAFIHGEKTSVTESRMTGFYRACYDLGIEVPDEYVCEGVYHDFNTCAQSTRELMALKEPPTCILFPDDFSALGGYNALTEMGLKIPQDISVAGYDGILLSRLLMPPLVTYQQNTPALGKNAARQLIDLIEQPRITLPESITVHGELLEGGSVARR</sequence>
<dbReference type="AlphaFoldDB" id="A0A645AA65"/>
<dbReference type="CDD" id="cd01392">
    <property type="entry name" value="HTH_LacI"/>
    <property type="match status" value="1"/>
</dbReference>
<evidence type="ECO:0000259" key="5">
    <source>
        <dbReference type="PROSITE" id="PS50932"/>
    </source>
</evidence>
<dbReference type="GO" id="GO:0000976">
    <property type="term" value="F:transcription cis-regulatory region binding"/>
    <property type="evidence" value="ECO:0007669"/>
    <property type="project" value="TreeGrafter"/>
</dbReference>
<keyword evidence="2" id="KW-0805">Transcription regulation</keyword>
<dbReference type="EMBL" id="VSSQ01012719">
    <property type="protein sequence ID" value="MPM49897.1"/>
    <property type="molecule type" value="Genomic_DNA"/>
</dbReference>
<reference evidence="6" key="1">
    <citation type="submission" date="2019-08" db="EMBL/GenBank/DDBJ databases">
        <authorList>
            <person name="Kucharzyk K."/>
            <person name="Murdoch R.W."/>
            <person name="Higgins S."/>
            <person name="Loffler F."/>
        </authorList>
    </citation>
    <scope>NUCLEOTIDE SEQUENCE</scope>
</reference>
<dbReference type="SUPFAM" id="SSF47413">
    <property type="entry name" value="lambda repressor-like DNA-binding domains"/>
    <property type="match status" value="1"/>
</dbReference>
<dbReference type="PANTHER" id="PTHR30146">
    <property type="entry name" value="LACI-RELATED TRANSCRIPTIONAL REPRESSOR"/>
    <property type="match status" value="1"/>
</dbReference>
<dbReference type="GO" id="GO:0003700">
    <property type="term" value="F:DNA-binding transcription factor activity"/>
    <property type="evidence" value="ECO:0007669"/>
    <property type="project" value="TreeGrafter"/>
</dbReference>
<dbReference type="InterPro" id="IPR046335">
    <property type="entry name" value="LacI/GalR-like_sensor"/>
</dbReference>
<dbReference type="Pfam" id="PF13377">
    <property type="entry name" value="Peripla_BP_3"/>
    <property type="match status" value="1"/>
</dbReference>
<dbReference type="SUPFAM" id="SSF53822">
    <property type="entry name" value="Periplasmic binding protein-like I"/>
    <property type="match status" value="1"/>
</dbReference>
<organism evidence="6">
    <name type="scientific">bioreactor metagenome</name>
    <dbReference type="NCBI Taxonomy" id="1076179"/>
    <lineage>
        <taxon>unclassified sequences</taxon>
        <taxon>metagenomes</taxon>
        <taxon>ecological metagenomes</taxon>
    </lineage>
</organism>
<keyword evidence="4" id="KW-0804">Transcription</keyword>
<dbReference type="CDD" id="cd06267">
    <property type="entry name" value="PBP1_LacI_sugar_binding-like"/>
    <property type="match status" value="1"/>
</dbReference>
<keyword evidence="3" id="KW-0238">DNA-binding</keyword>
<dbReference type="SMART" id="SM00354">
    <property type="entry name" value="HTH_LACI"/>
    <property type="match status" value="1"/>
</dbReference>
<proteinExistence type="predicted"/>
<evidence type="ECO:0000256" key="1">
    <source>
        <dbReference type="ARBA" id="ARBA00022491"/>
    </source>
</evidence>
<gene>
    <name evidence="6" type="primary">purR_40</name>
    <name evidence="6" type="ORF">SDC9_96631</name>
</gene>
<evidence type="ECO:0000313" key="6">
    <source>
        <dbReference type="EMBL" id="MPM49897.1"/>
    </source>
</evidence>
<name>A0A645AA65_9ZZZZ</name>
<keyword evidence="1" id="KW-0678">Repressor</keyword>